<dbReference type="PANTHER" id="PTHR10088">
    <property type="entry name" value="GLUCOKINASE REGULATORY PROTEIN"/>
    <property type="match status" value="1"/>
</dbReference>
<gene>
    <name evidence="9" type="ORF">ISF_07000</name>
</gene>
<dbReference type="PANTHER" id="PTHR10088:SF4">
    <property type="entry name" value="GLUCOKINASE REGULATORY PROTEIN"/>
    <property type="match status" value="1"/>
</dbReference>
<feature type="repeat" description="RCC1" evidence="7">
    <location>
        <begin position="68"/>
        <end position="116"/>
    </location>
</feature>
<dbReference type="GO" id="GO:0009750">
    <property type="term" value="P:response to fructose"/>
    <property type="evidence" value="ECO:0007669"/>
    <property type="project" value="TreeGrafter"/>
</dbReference>
<dbReference type="GO" id="GO:0005829">
    <property type="term" value="C:cytosol"/>
    <property type="evidence" value="ECO:0007669"/>
    <property type="project" value="TreeGrafter"/>
</dbReference>
<dbReference type="SUPFAM" id="SSF53697">
    <property type="entry name" value="SIS domain"/>
    <property type="match status" value="1"/>
</dbReference>
<evidence type="ECO:0000259" key="8">
    <source>
        <dbReference type="PROSITE" id="PS51464"/>
    </source>
</evidence>
<dbReference type="Gene3D" id="3.40.50.10490">
    <property type="entry name" value="Glucose-6-phosphate isomerase like protein, domain 1"/>
    <property type="match status" value="1"/>
</dbReference>
<dbReference type="GO" id="GO:0042593">
    <property type="term" value="P:glucose homeostasis"/>
    <property type="evidence" value="ECO:0007669"/>
    <property type="project" value="TreeGrafter"/>
</dbReference>
<dbReference type="InterPro" id="IPR005486">
    <property type="entry name" value="Glucokinase_regulatory_CS"/>
</dbReference>
<sequence>MAPTTIDLGGLQTENRNPRTTTIDQVSTEQLCRILHEEDCRVPAAITPCLPEIARAIDALTESVRRGGRVFYIGAGTSGRLGVLDASEIPPTYSAPPSQFVALIAGGDDALRSAKEGAEDDRSSAKADLDARDFQPGLDCLIGIASSGRTPYVLGGLAHARALGCVTVGVVCVRPSAVESEGNADHLISAVTGPESVTGSTRMKAGTATKLVLNMISTGIMIRLGKTYGNLMVDLKATNIKLQQRARNILRAIGGQRCHQSDEELDEILAASRGSTKLAAVVIVLGVTPVEAELHLERNNGVLAHVFAEAAEPKPDATATNGDDGGLVLCVDAGGTSCKAVILSKNGAVGAGVGGPCNVASVGLDACLSAISDAIQQATDSCSATRGRKFSSVTFAAAWVGIAGYDAPATQPSINAGLSKLLNLGVGDGLVVTTDVDLLPVASSASSEAVVVLVAGTGSIGMSFRREEDGRFARTGRAGGWGYLLGDDGSGYGIGREALRLALRASDACRVRRDAGSQQQPMPPLAAAIVDHFETTRPEELLSAIMVSATAPQQHHAVMDRTSRIAGVAKTVLSMAGTNEDADRIVAAGAGSLAELAALLVSGQGIEPSRTSLVLAGGLMQDEGYRGRVVGSVERAGYKFQQVQAVHHPAMNGARFLLSQIDRSTLMGFNNSDRTVGVV</sequence>
<dbReference type="GO" id="GO:0004857">
    <property type="term" value="F:enzyme inhibitor activity"/>
    <property type="evidence" value="ECO:0007669"/>
    <property type="project" value="TreeGrafter"/>
</dbReference>
<dbReference type="GO" id="GO:0046348">
    <property type="term" value="P:amino sugar catabolic process"/>
    <property type="evidence" value="ECO:0007669"/>
    <property type="project" value="InterPro"/>
</dbReference>
<evidence type="ECO:0000256" key="7">
    <source>
        <dbReference type="PROSITE-ProRule" id="PRU00235"/>
    </source>
</evidence>
<dbReference type="InterPro" id="IPR040190">
    <property type="entry name" value="MURQ/GCKR"/>
</dbReference>
<dbReference type="PROSITE" id="PS01272">
    <property type="entry name" value="GCKR"/>
    <property type="match status" value="1"/>
</dbReference>
<name>A0A167QLW4_CORFA</name>
<dbReference type="STRING" id="1081104.A0A167QLW4"/>
<evidence type="ECO:0000256" key="3">
    <source>
        <dbReference type="ARBA" id="ARBA00014974"/>
    </source>
</evidence>
<dbReference type="InterPro" id="IPR046348">
    <property type="entry name" value="SIS_dom_sf"/>
</dbReference>
<dbReference type="PROSITE" id="PS51464">
    <property type="entry name" value="SIS"/>
    <property type="match status" value="1"/>
</dbReference>
<dbReference type="GO" id="GO:0019899">
    <property type="term" value="F:enzyme binding"/>
    <property type="evidence" value="ECO:0007669"/>
    <property type="project" value="TreeGrafter"/>
</dbReference>
<dbReference type="Pfam" id="PF01869">
    <property type="entry name" value="BcrAD_BadFG"/>
    <property type="match status" value="1"/>
</dbReference>
<dbReference type="NCBIfam" id="TIGR00274">
    <property type="entry name" value="N-acetylmuramic acid 6-phosphate etherase"/>
    <property type="match status" value="1"/>
</dbReference>
<accession>A0A167QLW4</accession>
<dbReference type="NCBIfam" id="NF009222">
    <property type="entry name" value="PRK12570.1"/>
    <property type="match status" value="1"/>
</dbReference>
<dbReference type="SUPFAM" id="SSF53067">
    <property type="entry name" value="Actin-like ATPase domain"/>
    <property type="match status" value="2"/>
</dbReference>
<dbReference type="InterPro" id="IPR043129">
    <property type="entry name" value="ATPase_NBD"/>
</dbReference>
<dbReference type="InterPro" id="IPR000408">
    <property type="entry name" value="Reg_chr_condens"/>
</dbReference>
<dbReference type="GO" id="GO:0030246">
    <property type="term" value="F:carbohydrate binding"/>
    <property type="evidence" value="ECO:0007669"/>
    <property type="project" value="TreeGrafter"/>
</dbReference>
<evidence type="ECO:0000256" key="4">
    <source>
        <dbReference type="ARBA" id="ARBA00023239"/>
    </source>
</evidence>
<dbReference type="InterPro" id="IPR001347">
    <property type="entry name" value="SIS_dom"/>
</dbReference>
<evidence type="ECO:0000256" key="1">
    <source>
        <dbReference type="ARBA" id="ARBA00006198"/>
    </source>
</evidence>
<protein>
    <recommendedName>
        <fullName evidence="3">N-acetyl-D-glucosamine kinase</fullName>
        <ecNumber evidence="2">2.7.1.59</ecNumber>
    </recommendedName>
    <alternativeName>
        <fullName evidence="6">GlcNAc kinase</fullName>
    </alternativeName>
</protein>
<dbReference type="RefSeq" id="XP_018702249.1">
    <property type="nucleotide sequence ID" value="XM_018850604.1"/>
</dbReference>
<dbReference type="HAMAP" id="MF_00068">
    <property type="entry name" value="MurQ"/>
    <property type="match status" value="1"/>
</dbReference>
<dbReference type="Gene3D" id="1.10.8.1080">
    <property type="match status" value="1"/>
</dbReference>
<dbReference type="Gene3D" id="3.30.420.40">
    <property type="match status" value="2"/>
</dbReference>
<dbReference type="InterPro" id="IPR002731">
    <property type="entry name" value="ATPase_BadF"/>
</dbReference>
<dbReference type="OrthoDB" id="311172at2759"/>
<comment type="similarity">
    <text evidence="1">Belongs to the eukaryotic-type N-acetylglucosamine kinase family.</text>
</comment>
<evidence type="ECO:0000313" key="10">
    <source>
        <dbReference type="Proteomes" id="UP000076744"/>
    </source>
</evidence>
<keyword evidence="10" id="KW-1185">Reference proteome</keyword>
<dbReference type="GO" id="GO:0016835">
    <property type="term" value="F:carbon-oxygen lyase activity"/>
    <property type="evidence" value="ECO:0007669"/>
    <property type="project" value="InterPro"/>
</dbReference>
<dbReference type="GeneID" id="30023292"/>
<dbReference type="InterPro" id="IPR005488">
    <property type="entry name" value="Etherase_MurQ"/>
</dbReference>
<evidence type="ECO:0000256" key="5">
    <source>
        <dbReference type="ARBA" id="ARBA00023277"/>
    </source>
</evidence>
<evidence type="ECO:0000256" key="2">
    <source>
        <dbReference type="ARBA" id="ARBA00012122"/>
    </source>
</evidence>
<dbReference type="GO" id="GO:0045127">
    <property type="term" value="F:N-acetylglucosamine kinase activity"/>
    <property type="evidence" value="ECO:0007669"/>
    <property type="project" value="UniProtKB-EC"/>
</dbReference>
<dbReference type="GO" id="GO:0070095">
    <property type="term" value="F:fructose-6-phosphate binding"/>
    <property type="evidence" value="ECO:0007669"/>
    <property type="project" value="TreeGrafter"/>
</dbReference>
<organism evidence="9 10">
    <name type="scientific">Cordyceps fumosorosea (strain ARSEF 2679)</name>
    <name type="common">Isaria fumosorosea</name>
    <dbReference type="NCBI Taxonomy" id="1081104"/>
    <lineage>
        <taxon>Eukaryota</taxon>
        <taxon>Fungi</taxon>
        <taxon>Dikarya</taxon>
        <taxon>Ascomycota</taxon>
        <taxon>Pezizomycotina</taxon>
        <taxon>Sordariomycetes</taxon>
        <taxon>Hypocreomycetidae</taxon>
        <taxon>Hypocreales</taxon>
        <taxon>Cordycipitaceae</taxon>
        <taxon>Cordyceps</taxon>
    </lineage>
</organism>
<evidence type="ECO:0000313" key="9">
    <source>
        <dbReference type="EMBL" id="OAA57759.1"/>
    </source>
</evidence>
<dbReference type="NCBIfam" id="NF003915">
    <property type="entry name" value="PRK05441.1"/>
    <property type="match status" value="1"/>
</dbReference>
<dbReference type="GO" id="GO:0005654">
    <property type="term" value="C:nucleoplasm"/>
    <property type="evidence" value="ECO:0007669"/>
    <property type="project" value="TreeGrafter"/>
</dbReference>
<dbReference type="AlphaFoldDB" id="A0A167QLW4"/>
<dbReference type="FunFam" id="3.40.50.10490:FF:000014">
    <property type="entry name" value="N-acetylmuramic acid 6-phosphate etherase"/>
    <property type="match status" value="1"/>
</dbReference>
<proteinExistence type="inferred from homology"/>
<dbReference type="CDD" id="cd05007">
    <property type="entry name" value="SIS_Etherase"/>
    <property type="match status" value="1"/>
</dbReference>
<dbReference type="Pfam" id="PF22645">
    <property type="entry name" value="GKRP_SIS_N"/>
    <property type="match status" value="1"/>
</dbReference>
<dbReference type="EC" id="2.7.1.59" evidence="2"/>
<reference evidence="9 10" key="1">
    <citation type="journal article" date="2016" name="Genome Biol. Evol.">
        <title>Divergent and convergent evolution of fungal pathogenicity.</title>
        <authorList>
            <person name="Shang Y."/>
            <person name="Xiao G."/>
            <person name="Zheng P."/>
            <person name="Cen K."/>
            <person name="Zhan S."/>
            <person name="Wang C."/>
        </authorList>
    </citation>
    <scope>NUCLEOTIDE SEQUENCE [LARGE SCALE GENOMIC DNA]</scope>
    <source>
        <strain evidence="9 10">ARSEF 2679</strain>
    </source>
</reference>
<evidence type="ECO:0000256" key="6">
    <source>
        <dbReference type="ARBA" id="ARBA00031123"/>
    </source>
</evidence>
<dbReference type="EMBL" id="AZHB01000019">
    <property type="protein sequence ID" value="OAA57759.1"/>
    <property type="molecule type" value="Genomic_DNA"/>
</dbReference>
<feature type="domain" description="SIS" evidence="8">
    <location>
        <begin position="60"/>
        <end position="226"/>
    </location>
</feature>
<keyword evidence="5" id="KW-0119">Carbohydrate metabolism</keyword>
<dbReference type="Proteomes" id="UP000076744">
    <property type="component" value="Unassembled WGS sequence"/>
</dbReference>
<keyword evidence="4" id="KW-0456">Lyase</keyword>
<comment type="caution">
    <text evidence="9">The sequence shown here is derived from an EMBL/GenBank/DDBJ whole genome shotgun (WGS) entry which is preliminary data.</text>
</comment>
<dbReference type="PROSITE" id="PS50012">
    <property type="entry name" value="RCC1_3"/>
    <property type="match status" value="1"/>
</dbReference>